<dbReference type="Pfam" id="PF00929">
    <property type="entry name" value="RNase_T"/>
    <property type="match status" value="1"/>
</dbReference>
<dbReference type="PANTHER" id="PTHR30231">
    <property type="entry name" value="DNA POLYMERASE III SUBUNIT EPSILON"/>
    <property type="match status" value="1"/>
</dbReference>
<dbReference type="SUPFAM" id="SSF53098">
    <property type="entry name" value="Ribonuclease H-like"/>
    <property type="match status" value="1"/>
</dbReference>
<dbReference type="Gene3D" id="3.30.420.10">
    <property type="entry name" value="Ribonuclease H-like superfamily/Ribonuclease H"/>
    <property type="match status" value="1"/>
</dbReference>
<dbReference type="InterPro" id="IPR013520">
    <property type="entry name" value="Ribonucl_H"/>
</dbReference>
<proteinExistence type="predicted"/>
<feature type="domain" description="Exonuclease" evidence="4">
    <location>
        <begin position="28"/>
        <end position="200"/>
    </location>
</feature>
<dbReference type="GO" id="GO:0008408">
    <property type="term" value="F:3'-5' exonuclease activity"/>
    <property type="evidence" value="ECO:0007669"/>
    <property type="project" value="TreeGrafter"/>
</dbReference>
<dbReference type="CDD" id="cd06127">
    <property type="entry name" value="DEDDh"/>
    <property type="match status" value="1"/>
</dbReference>
<comment type="caution">
    <text evidence="5">The sequence shown here is derived from an EMBL/GenBank/DDBJ whole genome shotgun (WGS) entry which is preliminary data.</text>
</comment>
<protein>
    <submittedName>
        <fullName evidence="5">DNA polymerase III, alpha subunit (Gram-positive type)</fullName>
    </submittedName>
</protein>
<evidence type="ECO:0000256" key="3">
    <source>
        <dbReference type="ARBA" id="ARBA00022839"/>
    </source>
</evidence>
<keyword evidence="2" id="KW-0378">Hydrolase</keyword>
<reference evidence="5 6" key="1">
    <citation type="submission" date="2013-12" db="EMBL/GenBank/DDBJ databases">
        <title>Genome and proteome characterization of Caldibacillus debilis GB1 derived from a cellulolytic aero-tolerant co-culture.</title>
        <authorList>
            <person name="Wushke S.T."/>
            <person name="Zhang X."/>
            <person name="Fristensky B."/>
            <person name="Wilkins J.A."/>
            <person name="Levin D.B."/>
            <person name="Sparling R."/>
        </authorList>
    </citation>
    <scope>NUCLEOTIDE SEQUENCE [LARGE SCALE GENOMIC DNA]</scope>
    <source>
        <strain evidence="5 6">GB1</strain>
    </source>
</reference>
<dbReference type="InterPro" id="IPR012337">
    <property type="entry name" value="RNaseH-like_sf"/>
</dbReference>
<accession>A0A420VDY9</accession>
<evidence type="ECO:0000313" key="5">
    <source>
        <dbReference type="EMBL" id="RKO61765.1"/>
    </source>
</evidence>
<dbReference type="SMART" id="SM00479">
    <property type="entry name" value="EXOIII"/>
    <property type="match status" value="1"/>
</dbReference>
<name>A0A420VDY9_9BACI</name>
<dbReference type="EMBL" id="AZRV01000035">
    <property type="protein sequence ID" value="RKO61765.1"/>
    <property type="molecule type" value="Genomic_DNA"/>
</dbReference>
<evidence type="ECO:0000256" key="2">
    <source>
        <dbReference type="ARBA" id="ARBA00022801"/>
    </source>
</evidence>
<keyword evidence="1" id="KW-0540">Nuclease</keyword>
<dbReference type="Proteomes" id="UP000286235">
    <property type="component" value="Unassembled WGS sequence"/>
</dbReference>
<dbReference type="FunFam" id="3.30.420.10:FF:000045">
    <property type="entry name" value="3'-5' exonuclease DinG"/>
    <property type="match status" value="1"/>
</dbReference>
<dbReference type="InterPro" id="IPR036397">
    <property type="entry name" value="RNaseH_sf"/>
</dbReference>
<sequence>MEKPIVMFPDWDLTKVLKEVELLQTHDHYVVVDIETTGFSPEKGAEILQIAAVRVYEGVALDYFSTFVKPRNGIPWSVVNLTGITGKDVCSAPDVEDALWQFWHFLSETPVIVAHNVKFDWDRFLFPNMRKCGIPADPEIPTFCTLKTYRRACPDLGKHCYTNDAMARKFGYTLEGAHRAETDVVATAWVFLRLFEWFNTVDLQELRRLKREKWLAKIPVEIISVNRWEKQVSPKTLLRRFYVDFKAGGKKGTAFYDLNRHEWGVKDFKGCIHTGNLERAVLERLGLSDVSELETYAG</sequence>
<dbReference type="GO" id="GO:0003676">
    <property type="term" value="F:nucleic acid binding"/>
    <property type="evidence" value="ECO:0007669"/>
    <property type="project" value="InterPro"/>
</dbReference>
<keyword evidence="3" id="KW-0269">Exonuclease</keyword>
<organism evidence="5 6">
    <name type="scientific">Caldibacillus debilis GB1</name>
    <dbReference type="NCBI Taxonomy" id="1339248"/>
    <lineage>
        <taxon>Bacteria</taxon>
        <taxon>Bacillati</taxon>
        <taxon>Bacillota</taxon>
        <taxon>Bacilli</taxon>
        <taxon>Bacillales</taxon>
        <taxon>Bacillaceae</taxon>
        <taxon>Caldibacillus</taxon>
    </lineage>
</organism>
<evidence type="ECO:0000256" key="1">
    <source>
        <dbReference type="ARBA" id="ARBA00022722"/>
    </source>
</evidence>
<dbReference type="PANTHER" id="PTHR30231:SF4">
    <property type="entry name" value="PROTEIN NEN2"/>
    <property type="match status" value="1"/>
</dbReference>
<evidence type="ECO:0000313" key="6">
    <source>
        <dbReference type="Proteomes" id="UP000286235"/>
    </source>
</evidence>
<keyword evidence="6" id="KW-1185">Reference proteome</keyword>
<dbReference type="AlphaFoldDB" id="A0A420VDY9"/>
<evidence type="ECO:0000259" key="4">
    <source>
        <dbReference type="SMART" id="SM00479"/>
    </source>
</evidence>
<gene>
    <name evidence="5" type="ORF">Cdeb_01236</name>
</gene>